<feature type="transmembrane region" description="Helical" evidence="9">
    <location>
        <begin position="313"/>
        <end position="334"/>
    </location>
</feature>
<keyword evidence="4 9" id="KW-0812">Transmembrane</keyword>
<evidence type="ECO:0000256" key="1">
    <source>
        <dbReference type="ARBA" id="ARBA00004651"/>
    </source>
</evidence>
<sequence length="506" mass="52213">MAAADSLPRSGPATGVKPGLILAFLCLGQFMVFLDVSIVNLALPSIQDGLDMSDVSLNYIVTAYSTVLGGFLLLSGRLADTFGRRRLLMTGFVVFAVASLTSGLAQNAAMLITSRGFQGLGSSMIAPAALSILTNTFPEGAERNKALGVWGSLAGIASIVGVMLGGVLADGPGWEWIFWINVPIGLGVVILAPRILPESKSDAPRQRFDFAGAATLTAGLLLLIFTLGEAINVGWGTARTIGSLIGVAVLLIAFLVIETKVEAPMMPLRIFRLKTMRVANFSAILVFGTFGALFFFASLFMQQAFGYSPMKAGFAYVPLALAVAVGAGVASGMITKMAARPVLAVGLTLTTSGLLILWRTGAGSSYPTHLLPAFVLLGLGCGMVFVTLQIAAFVGIPDEEAGIGAGLINTSQEAGGALGLAVIATIAYNGLEEKLSKTGGDPVKIHDIQATANHHAFLSAAILCFSALLVALFFMPKGANSMSSAHAQGNGDAEVAGTPEAAGVEK</sequence>
<feature type="transmembrane region" description="Helical" evidence="9">
    <location>
        <begin position="341"/>
        <end position="358"/>
    </location>
</feature>
<keyword evidence="3" id="KW-1003">Cell membrane</keyword>
<dbReference type="InterPro" id="IPR020846">
    <property type="entry name" value="MFS_dom"/>
</dbReference>
<feature type="transmembrane region" description="Helical" evidence="9">
    <location>
        <begin position="117"/>
        <end position="134"/>
    </location>
</feature>
<feature type="domain" description="Major facilitator superfamily (MFS) profile" evidence="10">
    <location>
        <begin position="21"/>
        <end position="479"/>
    </location>
</feature>
<reference evidence="11 12" key="1">
    <citation type="submission" date="2024-09" db="EMBL/GenBank/DDBJ databases">
        <authorList>
            <person name="Sun Q."/>
            <person name="Mori K."/>
        </authorList>
    </citation>
    <scope>NUCLEOTIDE SEQUENCE [LARGE SCALE GENOMIC DNA]</scope>
    <source>
        <strain evidence="11 12">JCM 4557</strain>
    </source>
</reference>
<dbReference type="InterPro" id="IPR036259">
    <property type="entry name" value="MFS_trans_sf"/>
</dbReference>
<evidence type="ECO:0000256" key="7">
    <source>
        <dbReference type="ARBA" id="ARBA00023251"/>
    </source>
</evidence>
<dbReference type="Gene3D" id="1.20.1720.10">
    <property type="entry name" value="Multidrug resistance protein D"/>
    <property type="match status" value="1"/>
</dbReference>
<dbReference type="RefSeq" id="WP_394321213.1">
    <property type="nucleotide sequence ID" value="NZ_JBHMQV010000009.1"/>
</dbReference>
<protein>
    <submittedName>
        <fullName evidence="11">MFS transporter</fullName>
    </submittedName>
</protein>
<dbReference type="InterPro" id="IPR011701">
    <property type="entry name" value="MFS"/>
</dbReference>
<accession>A0ABV6TK54</accession>
<dbReference type="Pfam" id="PF07690">
    <property type="entry name" value="MFS_1"/>
    <property type="match status" value="1"/>
</dbReference>
<dbReference type="PANTHER" id="PTHR42718:SF46">
    <property type="entry name" value="BLR6921 PROTEIN"/>
    <property type="match status" value="1"/>
</dbReference>
<evidence type="ECO:0000256" key="5">
    <source>
        <dbReference type="ARBA" id="ARBA00022989"/>
    </source>
</evidence>
<feature type="transmembrane region" description="Helical" evidence="9">
    <location>
        <begin position="146"/>
        <end position="164"/>
    </location>
</feature>
<name>A0ABV6TK54_9ACTN</name>
<evidence type="ECO:0000256" key="9">
    <source>
        <dbReference type="SAM" id="Phobius"/>
    </source>
</evidence>
<keyword evidence="6 9" id="KW-0472">Membrane</keyword>
<keyword evidence="5 9" id="KW-1133">Transmembrane helix</keyword>
<gene>
    <name evidence="11" type="ORF">ACFH04_21040</name>
</gene>
<feature type="transmembrane region" description="Helical" evidence="9">
    <location>
        <begin position="208"/>
        <end position="228"/>
    </location>
</feature>
<dbReference type="CDD" id="cd17321">
    <property type="entry name" value="MFS_MMR_MDR_like"/>
    <property type="match status" value="1"/>
</dbReference>
<organism evidence="11 12">
    <name type="scientific">Streptomyces noboritoensis</name>
    <dbReference type="NCBI Taxonomy" id="67337"/>
    <lineage>
        <taxon>Bacteria</taxon>
        <taxon>Bacillati</taxon>
        <taxon>Actinomycetota</taxon>
        <taxon>Actinomycetes</taxon>
        <taxon>Kitasatosporales</taxon>
        <taxon>Streptomycetaceae</taxon>
        <taxon>Streptomyces</taxon>
    </lineage>
</organism>
<feature type="transmembrane region" description="Helical" evidence="9">
    <location>
        <begin position="278"/>
        <end position="301"/>
    </location>
</feature>
<comment type="caution">
    <text evidence="11">The sequence shown here is derived from an EMBL/GenBank/DDBJ whole genome shotgun (WGS) entry which is preliminary data.</text>
</comment>
<dbReference type="Proteomes" id="UP001589887">
    <property type="component" value="Unassembled WGS sequence"/>
</dbReference>
<evidence type="ECO:0000256" key="2">
    <source>
        <dbReference type="ARBA" id="ARBA00022448"/>
    </source>
</evidence>
<keyword evidence="7" id="KW-0046">Antibiotic resistance</keyword>
<feature type="transmembrane region" description="Helical" evidence="9">
    <location>
        <begin position="370"/>
        <end position="394"/>
    </location>
</feature>
<evidence type="ECO:0000259" key="10">
    <source>
        <dbReference type="PROSITE" id="PS50850"/>
    </source>
</evidence>
<evidence type="ECO:0000256" key="3">
    <source>
        <dbReference type="ARBA" id="ARBA00022475"/>
    </source>
</evidence>
<evidence type="ECO:0000256" key="4">
    <source>
        <dbReference type="ARBA" id="ARBA00022692"/>
    </source>
</evidence>
<feature type="transmembrane region" description="Helical" evidence="9">
    <location>
        <begin position="176"/>
        <end position="196"/>
    </location>
</feature>
<keyword evidence="12" id="KW-1185">Reference proteome</keyword>
<feature type="transmembrane region" description="Helical" evidence="9">
    <location>
        <begin position="456"/>
        <end position="475"/>
    </location>
</feature>
<dbReference type="SUPFAM" id="SSF103473">
    <property type="entry name" value="MFS general substrate transporter"/>
    <property type="match status" value="1"/>
</dbReference>
<evidence type="ECO:0000256" key="6">
    <source>
        <dbReference type="ARBA" id="ARBA00023136"/>
    </source>
</evidence>
<dbReference type="InterPro" id="IPR004638">
    <property type="entry name" value="EmrB-like"/>
</dbReference>
<dbReference type="EMBL" id="JBHMQV010000009">
    <property type="protein sequence ID" value="MFC0846176.1"/>
    <property type="molecule type" value="Genomic_DNA"/>
</dbReference>
<keyword evidence="2" id="KW-0813">Transport</keyword>
<dbReference type="NCBIfam" id="TIGR00711">
    <property type="entry name" value="efflux_EmrB"/>
    <property type="match status" value="1"/>
</dbReference>
<feature type="region of interest" description="Disordered" evidence="8">
    <location>
        <begin position="485"/>
        <end position="506"/>
    </location>
</feature>
<feature type="transmembrane region" description="Helical" evidence="9">
    <location>
        <begin position="55"/>
        <end position="75"/>
    </location>
</feature>
<feature type="transmembrane region" description="Helical" evidence="9">
    <location>
        <begin position="240"/>
        <end position="257"/>
    </location>
</feature>
<dbReference type="PROSITE" id="PS50850">
    <property type="entry name" value="MFS"/>
    <property type="match status" value="1"/>
</dbReference>
<evidence type="ECO:0000313" key="12">
    <source>
        <dbReference type="Proteomes" id="UP001589887"/>
    </source>
</evidence>
<feature type="transmembrane region" description="Helical" evidence="9">
    <location>
        <begin position="20"/>
        <end position="43"/>
    </location>
</feature>
<dbReference type="PRINTS" id="PR01036">
    <property type="entry name" value="TCRTETB"/>
</dbReference>
<evidence type="ECO:0000256" key="8">
    <source>
        <dbReference type="SAM" id="MobiDB-lite"/>
    </source>
</evidence>
<dbReference type="PANTHER" id="PTHR42718">
    <property type="entry name" value="MAJOR FACILITATOR SUPERFAMILY MULTIDRUG TRANSPORTER MFSC"/>
    <property type="match status" value="1"/>
</dbReference>
<evidence type="ECO:0000313" key="11">
    <source>
        <dbReference type="EMBL" id="MFC0846176.1"/>
    </source>
</evidence>
<dbReference type="Gene3D" id="1.20.1250.20">
    <property type="entry name" value="MFS general substrate transporter like domains"/>
    <property type="match status" value="1"/>
</dbReference>
<comment type="subcellular location">
    <subcellularLocation>
        <location evidence="1">Cell membrane</location>
        <topology evidence="1">Multi-pass membrane protein</topology>
    </subcellularLocation>
</comment>
<proteinExistence type="predicted"/>
<feature type="transmembrane region" description="Helical" evidence="9">
    <location>
        <begin position="87"/>
        <end position="105"/>
    </location>
</feature>